<dbReference type="Proteomes" id="UP001600650">
    <property type="component" value="Unassembled WGS sequence"/>
</dbReference>
<keyword evidence="1" id="KW-1133">Transmembrane helix</keyword>
<name>A0ABW6JPB9_STRCE</name>
<evidence type="ECO:0000313" key="2">
    <source>
        <dbReference type="EMBL" id="MFE7966140.1"/>
    </source>
</evidence>
<keyword evidence="1" id="KW-0812">Transmembrane</keyword>
<feature type="transmembrane region" description="Helical" evidence="1">
    <location>
        <begin position="30"/>
        <end position="52"/>
    </location>
</feature>
<keyword evidence="1" id="KW-0472">Membrane</keyword>
<dbReference type="RefSeq" id="WP_381727723.1">
    <property type="nucleotide sequence ID" value="NZ_JBHVBU010000081.1"/>
</dbReference>
<accession>A0ABW6JPB9</accession>
<dbReference type="EMBL" id="JBHVBU010000081">
    <property type="protein sequence ID" value="MFE7966140.1"/>
    <property type="molecule type" value="Genomic_DNA"/>
</dbReference>
<gene>
    <name evidence="2" type="ORF">ACFU0X_24410</name>
</gene>
<proteinExistence type="predicted"/>
<reference evidence="2 3" key="1">
    <citation type="submission" date="2024-09" db="EMBL/GenBank/DDBJ databases">
        <title>The Natural Products Discovery Center: Release of the First 8490 Sequenced Strains for Exploring Actinobacteria Biosynthetic Diversity.</title>
        <authorList>
            <person name="Kalkreuter E."/>
            <person name="Kautsar S.A."/>
            <person name="Yang D."/>
            <person name="Bader C.D."/>
            <person name="Teijaro C.N."/>
            <person name="Fluegel L."/>
            <person name="Davis C.M."/>
            <person name="Simpson J.R."/>
            <person name="Lauterbach L."/>
            <person name="Steele A.D."/>
            <person name="Gui C."/>
            <person name="Meng S."/>
            <person name="Li G."/>
            <person name="Viehrig K."/>
            <person name="Ye F."/>
            <person name="Su P."/>
            <person name="Kiefer A.F."/>
            <person name="Nichols A."/>
            <person name="Cepeda A.J."/>
            <person name="Yan W."/>
            <person name="Fan B."/>
            <person name="Jiang Y."/>
            <person name="Adhikari A."/>
            <person name="Zheng C.-J."/>
            <person name="Schuster L."/>
            <person name="Cowan T.M."/>
            <person name="Smanski M.J."/>
            <person name="Chevrette M.G."/>
            <person name="De Carvalho L.P.S."/>
            <person name="Shen B."/>
        </authorList>
    </citation>
    <scope>NUCLEOTIDE SEQUENCE [LARGE SCALE GENOMIC DNA]</scope>
    <source>
        <strain evidence="2 3">NPDC057399</strain>
    </source>
</reference>
<sequence>MRERITTALDAAGLLLIAAGAGAGAYRWLGWAALAVSGVVVLGGSLLAAGGLRKGGRR</sequence>
<organism evidence="2 3">
    <name type="scientific">Streptomyces cellulosae</name>
    <dbReference type="NCBI Taxonomy" id="1968"/>
    <lineage>
        <taxon>Bacteria</taxon>
        <taxon>Bacillati</taxon>
        <taxon>Actinomycetota</taxon>
        <taxon>Actinomycetes</taxon>
        <taxon>Kitasatosporales</taxon>
        <taxon>Streptomycetaceae</taxon>
        <taxon>Streptomyces</taxon>
    </lineage>
</organism>
<comment type="caution">
    <text evidence="2">The sequence shown here is derived from an EMBL/GenBank/DDBJ whole genome shotgun (WGS) entry which is preliminary data.</text>
</comment>
<evidence type="ECO:0000256" key="1">
    <source>
        <dbReference type="SAM" id="Phobius"/>
    </source>
</evidence>
<keyword evidence="3" id="KW-1185">Reference proteome</keyword>
<evidence type="ECO:0000313" key="3">
    <source>
        <dbReference type="Proteomes" id="UP001600650"/>
    </source>
</evidence>
<protein>
    <submittedName>
        <fullName evidence="2">Uncharacterized protein</fullName>
    </submittedName>
</protein>